<proteinExistence type="predicted"/>
<reference evidence="1" key="1">
    <citation type="submission" date="2024-09" db="EMBL/GenBank/DDBJ databases">
        <title>Black Yeasts Isolated from many extreme environments.</title>
        <authorList>
            <person name="Coleine C."/>
            <person name="Stajich J.E."/>
            <person name="Selbmann L."/>
        </authorList>
    </citation>
    <scope>NUCLEOTIDE SEQUENCE</scope>
    <source>
        <strain evidence="1">CCFEE 5737</strain>
    </source>
</reference>
<dbReference type="Proteomes" id="UP001186974">
    <property type="component" value="Unassembled WGS sequence"/>
</dbReference>
<evidence type="ECO:0000313" key="1">
    <source>
        <dbReference type="EMBL" id="KAK3067614.1"/>
    </source>
</evidence>
<evidence type="ECO:0000313" key="2">
    <source>
        <dbReference type="Proteomes" id="UP001186974"/>
    </source>
</evidence>
<name>A0ACC3DF57_9PEZI</name>
<sequence>MPKSARGSDSRDARRHNPLSEEYAPTASLKQKASKKRKSRHDEEEEHFVDSKSSRKILQLGQDLADEAEQERPKSVAIQHNPLFSLRDSPFKGDVVSEEETGGYEEENDEAWGDDEDEIVEEVEIDPQDLAMFNQFNPSFDHPILQPGGLDKPPVENVEREPRPDTYLADLILEKIAAAEAGQTSEQVVNGEEYEEEVADLPEKVIE</sequence>
<comment type="caution">
    <text evidence="1">The sequence shown here is derived from an EMBL/GenBank/DDBJ whole genome shotgun (WGS) entry which is preliminary data.</text>
</comment>
<accession>A0ACC3DF57</accession>
<dbReference type="EMBL" id="JAWDJW010005479">
    <property type="protein sequence ID" value="KAK3067614.1"/>
    <property type="molecule type" value="Genomic_DNA"/>
</dbReference>
<keyword evidence="2" id="KW-1185">Reference proteome</keyword>
<gene>
    <name evidence="1" type="ORF">LTS18_001012</name>
</gene>
<feature type="non-terminal residue" evidence="1">
    <location>
        <position position="207"/>
    </location>
</feature>
<organism evidence="1 2">
    <name type="scientific">Coniosporium uncinatum</name>
    <dbReference type="NCBI Taxonomy" id="93489"/>
    <lineage>
        <taxon>Eukaryota</taxon>
        <taxon>Fungi</taxon>
        <taxon>Dikarya</taxon>
        <taxon>Ascomycota</taxon>
        <taxon>Pezizomycotina</taxon>
        <taxon>Dothideomycetes</taxon>
        <taxon>Dothideomycetes incertae sedis</taxon>
        <taxon>Coniosporium</taxon>
    </lineage>
</organism>
<protein>
    <submittedName>
        <fullName evidence="1">Uncharacterized protein</fullName>
    </submittedName>
</protein>